<dbReference type="GO" id="GO:0005737">
    <property type="term" value="C:cytoplasm"/>
    <property type="evidence" value="ECO:0007669"/>
    <property type="project" value="UniProtKB-SubCell"/>
</dbReference>
<feature type="compositionally biased region" description="Low complexity" evidence="3">
    <location>
        <begin position="1"/>
        <end position="19"/>
    </location>
</feature>
<evidence type="ECO:0000313" key="4">
    <source>
        <dbReference type="EMBL" id="GFR40068.1"/>
    </source>
</evidence>
<evidence type="ECO:0000256" key="2">
    <source>
        <dbReference type="ARBA" id="ARBA00022490"/>
    </source>
</evidence>
<organism evidence="4 5">
    <name type="scientific">Astrephomene gubernaculifera</name>
    <dbReference type="NCBI Taxonomy" id="47775"/>
    <lineage>
        <taxon>Eukaryota</taxon>
        <taxon>Viridiplantae</taxon>
        <taxon>Chlorophyta</taxon>
        <taxon>core chlorophytes</taxon>
        <taxon>Chlorophyceae</taxon>
        <taxon>CS clade</taxon>
        <taxon>Chlamydomonadales</taxon>
        <taxon>Astrephomenaceae</taxon>
        <taxon>Astrephomene</taxon>
    </lineage>
</organism>
<evidence type="ECO:0000313" key="5">
    <source>
        <dbReference type="Proteomes" id="UP001054857"/>
    </source>
</evidence>
<evidence type="ECO:0000256" key="1">
    <source>
        <dbReference type="ARBA" id="ARBA00004496"/>
    </source>
</evidence>
<feature type="compositionally biased region" description="Low complexity" evidence="3">
    <location>
        <begin position="108"/>
        <end position="156"/>
    </location>
</feature>
<dbReference type="AlphaFoldDB" id="A0AAD3HGS4"/>
<feature type="non-terminal residue" evidence="4">
    <location>
        <position position="222"/>
    </location>
</feature>
<name>A0AAD3HGS4_9CHLO</name>
<dbReference type="EMBL" id="BMAR01000001">
    <property type="protein sequence ID" value="GFR40068.1"/>
    <property type="molecule type" value="Genomic_DNA"/>
</dbReference>
<feature type="non-terminal residue" evidence="4">
    <location>
        <position position="1"/>
    </location>
</feature>
<keyword evidence="5" id="KW-1185">Reference proteome</keyword>
<proteinExistence type="predicted"/>
<dbReference type="Proteomes" id="UP001054857">
    <property type="component" value="Unassembled WGS sequence"/>
</dbReference>
<dbReference type="PRINTS" id="PR01574">
    <property type="entry name" value="TUBBYPROTEIN"/>
</dbReference>
<feature type="compositionally biased region" description="Gly residues" evidence="3">
    <location>
        <begin position="20"/>
        <end position="31"/>
    </location>
</feature>
<feature type="region of interest" description="Disordered" evidence="3">
    <location>
        <begin position="45"/>
        <end position="166"/>
    </location>
</feature>
<reference evidence="4 5" key="1">
    <citation type="journal article" date="2021" name="Sci. Rep.">
        <title>Genome sequencing of the multicellular alga Astrephomene provides insights into convergent evolution of germ-soma differentiation.</title>
        <authorList>
            <person name="Yamashita S."/>
            <person name="Yamamoto K."/>
            <person name="Matsuzaki R."/>
            <person name="Suzuki S."/>
            <person name="Yamaguchi H."/>
            <person name="Hirooka S."/>
            <person name="Minakuchi Y."/>
            <person name="Miyagishima S."/>
            <person name="Kawachi M."/>
            <person name="Toyoda A."/>
            <person name="Nozaki H."/>
        </authorList>
    </citation>
    <scope>NUCLEOTIDE SEQUENCE [LARGE SCALE GENOMIC DNA]</scope>
    <source>
        <strain evidence="4 5">NIES-4017</strain>
    </source>
</reference>
<protein>
    <submittedName>
        <fullName evidence="4">Uncharacterized protein</fullName>
    </submittedName>
</protein>
<gene>
    <name evidence="4" type="ORF">Agub_g611</name>
</gene>
<feature type="compositionally biased region" description="Basic and acidic residues" evidence="3">
    <location>
        <begin position="58"/>
        <end position="68"/>
    </location>
</feature>
<feature type="region of interest" description="Disordered" evidence="3">
    <location>
        <begin position="1"/>
        <end position="32"/>
    </location>
</feature>
<keyword evidence="2" id="KW-0963">Cytoplasm</keyword>
<accession>A0AAD3HGS4</accession>
<evidence type="ECO:0000256" key="3">
    <source>
        <dbReference type="SAM" id="MobiDB-lite"/>
    </source>
</evidence>
<comment type="subcellular location">
    <subcellularLocation>
        <location evidence="1">Cytoplasm</location>
    </subcellularLocation>
</comment>
<dbReference type="InterPro" id="IPR005398">
    <property type="entry name" value="Tubby_N"/>
</dbReference>
<comment type="caution">
    <text evidence="4">The sequence shown here is derived from an EMBL/GenBank/DDBJ whole genome shotgun (WGS) entry which is preliminary data.</text>
</comment>
<sequence>TAGAAAAPLTPAGAAAGAGSSSGGGTGGGGALKLTLAEFMSGRPVSAPLQVVGAGGQRGREQEREREPAGPAWGGVPGSSPRGARSLLDIQAEQAQVQKRAAANWGKTAPPGTSTAGPTSSSSAAASTPAAAAACPLGSSPPVGRSPLPLPLLGLSQPPPAQPSKWYVPEQCQPAVAAKPLSAIQIEERAIKEISARYSGKVVARVVTQDYVAEGPTAGTQT</sequence>